<protein>
    <submittedName>
        <fullName evidence="6">CHAT domain-containing protein</fullName>
    </submittedName>
</protein>
<evidence type="ECO:0000256" key="4">
    <source>
        <dbReference type="SAM" id="MobiDB-lite"/>
    </source>
</evidence>
<feature type="compositionally biased region" description="Basic and acidic residues" evidence="4">
    <location>
        <begin position="376"/>
        <end position="386"/>
    </location>
</feature>
<dbReference type="PANTHER" id="PTHR19848:SF8">
    <property type="entry name" value="F-BOX AND WD REPEAT DOMAIN CONTAINING 7"/>
    <property type="match status" value="1"/>
</dbReference>
<dbReference type="SUPFAM" id="SSF50998">
    <property type="entry name" value="Quinoprotein alcohol dehydrogenase-like"/>
    <property type="match status" value="1"/>
</dbReference>
<evidence type="ECO:0000256" key="3">
    <source>
        <dbReference type="PROSITE-ProRule" id="PRU00221"/>
    </source>
</evidence>
<dbReference type="Proteomes" id="UP000812013">
    <property type="component" value="Unassembled WGS sequence"/>
</dbReference>
<dbReference type="InterPro" id="IPR001680">
    <property type="entry name" value="WD40_rpt"/>
</dbReference>
<dbReference type="Gene3D" id="2.130.10.10">
    <property type="entry name" value="YVTN repeat-like/Quinoprotein amine dehydrogenase"/>
    <property type="match status" value="2"/>
</dbReference>
<keyword evidence="2" id="KW-0677">Repeat</keyword>
<evidence type="ECO:0000256" key="1">
    <source>
        <dbReference type="ARBA" id="ARBA00022574"/>
    </source>
</evidence>
<organism evidence="6 7">
    <name type="scientific">Streptomyces bambusae</name>
    <dbReference type="NCBI Taxonomy" id="1550616"/>
    <lineage>
        <taxon>Bacteria</taxon>
        <taxon>Bacillati</taxon>
        <taxon>Actinomycetota</taxon>
        <taxon>Actinomycetes</taxon>
        <taxon>Kitasatosporales</taxon>
        <taxon>Streptomycetaceae</taxon>
        <taxon>Streptomyces</taxon>
    </lineage>
</organism>
<evidence type="ECO:0000256" key="2">
    <source>
        <dbReference type="ARBA" id="ARBA00022737"/>
    </source>
</evidence>
<dbReference type="InterPro" id="IPR024983">
    <property type="entry name" value="CHAT_dom"/>
</dbReference>
<comment type="caution">
    <text evidence="6">The sequence shown here is derived from an EMBL/GenBank/DDBJ whole genome shotgun (WGS) entry which is preliminary data.</text>
</comment>
<keyword evidence="1 3" id="KW-0853">WD repeat</keyword>
<evidence type="ECO:0000259" key="5">
    <source>
        <dbReference type="Pfam" id="PF12770"/>
    </source>
</evidence>
<dbReference type="EMBL" id="WTFF01000097">
    <property type="protein sequence ID" value="MBW5483287.1"/>
    <property type="molecule type" value="Genomic_DNA"/>
</dbReference>
<dbReference type="RefSeq" id="WP_219667750.1">
    <property type="nucleotide sequence ID" value="NZ_WTFF01000097.1"/>
</dbReference>
<dbReference type="InterPro" id="IPR011047">
    <property type="entry name" value="Quinoprotein_ADH-like_sf"/>
</dbReference>
<sequence>MKGLPFRLEIIEADTSWVVLCSSECGEATVRVPAPYSGEELRAVLAEVETALTRSFSSVVTRRSAQTERPVREFGERLTGAVLRDEILIQFDRCRSRARAEDRPLRVLIGANGPRVERIPWEYLVDPAGRDDYLSLRVPVVRNLRLMNPAPPLSLTLPLRVLGISARPRDLPVLDEQREREHIARVLQEKSSDNVDVHWLPGDRWEDLRDALRFGTWHVLHCVCHGGFDEEQNTGFLELSRDDGSARPVYARDFERLILDGTQLRLIVLNACESAVSGADDVFTSTAANLIRAGVPAVVAMQYEITDQAAFTFASSFYEHVAQGLPVDRAVTFARQDVKMSLGSLEWATPVLFLADRTRIFSVPKGQQEEPPDAPVDLRKRDRDVPPGEEPGTSAAPPPRPHPATAPSEPGLPAPRRTGVLAELGWCDHVALGPRNLLAAACGDGLVRVLDASTGLTVARCTLANCARPVQLAWGPWRRHVASRHEDGKIVVWDLQTEVPARLLNVGPGSGASLAFSGDGHWLAVAVGEHVHVYDANGAQVRDIPVAQGRKAGAWQSGVHGRLGPLAFAPDGRHLVVAGTDGVVRQLDVRGRQVAEWQHPQPVHALAVTPGVVATGCADGRVRVWSWAGRLLRSTPHGPEPTHLALSADASVLAVSDIEGLITLWDLRSGRTTAPAEGSGRPSVGIAFLEGGQGLVASTRQGAVEHWTLPDWMAAPGGDA</sequence>
<keyword evidence="7" id="KW-1185">Reference proteome</keyword>
<dbReference type="PROSITE" id="PS50082">
    <property type="entry name" value="WD_REPEATS_2"/>
    <property type="match status" value="2"/>
</dbReference>
<feature type="repeat" description="WD" evidence="3">
    <location>
        <begin position="634"/>
        <end position="675"/>
    </location>
</feature>
<feature type="repeat" description="WD" evidence="3">
    <location>
        <begin position="596"/>
        <end position="626"/>
    </location>
</feature>
<dbReference type="Pfam" id="PF00400">
    <property type="entry name" value="WD40"/>
    <property type="match status" value="1"/>
</dbReference>
<dbReference type="PANTHER" id="PTHR19848">
    <property type="entry name" value="WD40 REPEAT PROTEIN"/>
    <property type="match status" value="1"/>
</dbReference>
<evidence type="ECO:0000313" key="7">
    <source>
        <dbReference type="Proteomes" id="UP000812013"/>
    </source>
</evidence>
<feature type="region of interest" description="Disordered" evidence="4">
    <location>
        <begin position="363"/>
        <end position="415"/>
    </location>
</feature>
<proteinExistence type="predicted"/>
<accession>A0ABS6Z6B7</accession>
<gene>
    <name evidence="6" type="ORF">GPJ59_15655</name>
</gene>
<reference evidence="6 7" key="1">
    <citation type="submission" date="2019-12" db="EMBL/GenBank/DDBJ databases">
        <title>Genome sequence of Streptomyces bambusae.</title>
        <authorList>
            <person name="Bansal K."/>
            <person name="Choksket S."/>
            <person name="Korpole S."/>
            <person name="Patil P.B."/>
        </authorList>
    </citation>
    <scope>NUCLEOTIDE SEQUENCE [LARGE SCALE GENOMIC DNA]</scope>
    <source>
        <strain evidence="6 7">SK60</strain>
    </source>
</reference>
<feature type="domain" description="CHAT" evidence="5">
    <location>
        <begin position="85"/>
        <end position="339"/>
    </location>
</feature>
<dbReference type="InterPro" id="IPR015943">
    <property type="entry name" value="WD40/YVTN_repeat-like_dom_sf"/>
</dbReference>
<name>A0ABS6Z6B7_9ACTN</name>
<evidence type="ECO:0000313" key="6">
    <source>
        <dbReference type="EMBL" id="MBW5483287.1"/>
    </source>
</evidence>
<dbReference type="SMART" id="SM00320">
    <property type="entry name" value="WD40"/>
    <property type="match status" value="6"/>
</dbReference>
<dbReference type="Pfam" id="PF12770">
    <property type="entry name" value="CHAT"/>
    <property type="match status" value="1"/>
</dbReference>